<dbReference type="InterPro" id="IPR002931">
    <property type="entry name" value="Transglutaminase-like"/>
</dbReference>
<evidence type="ECO:0000313" key="2">
    <source>
        <dbReference type="EMBL" id="MCA2014546.1"/>
    </source>
</evidence>
<name>A0ABS7YFW4_9VIBR</name>
<proteinExistence type="predicted"/>
<sequence length="294" mass="33864">MDLSIYATASAETELGVYRQDIRLLPNDIGSLCRFVQNLLVHAYWLDRYSLHDDESDKWREMQARSVINILDLAVFKSNTNIRELRKPKDKVVSICRDFSLLLCAVLREKQVPARVRCGFATYLGSDHFEDHWVCEYWDVKLSRWVLVDAQLDEIHRRVLQFNFNELDVPKSAFLYAGEAWCLCRTGKLSADRFGIFDLSGLAFIKGNLIRDLFALATIELMAWDTGWGLLKDYITPIDSEEEFELLDDLAVFSQTSNIEKAITAVKTQPGIQLPSNWSFSDFPTIEVLYSKLN</sequence>
<reference evidence="3" key="1">
    <citation type="submission" date="2023-07" db="EMBL/GenBank/DDBJ databases">
        <title>Molecular identification of indigenous halophilic bacteria isolated from red sea cost, biodegradation of synthetic dyes and assessment of degraded metabolite toxicity.</title>
        <authorList>
            <person name="Chaieb K."/>
            <person name="Altayb H.N."/>
        </authorList>
    </citation>
    <scope>NUCLEOTIDE SEQUENCE [LARGE SCALE GENOMIC DNA]</scope>
    <source>
        <strain evidence="3">K20</strain>
    </source>
</reference>
<keyword evidence="3" id="KW-1185">Reference proteome</keyword>
<accession>A0ABS7YFW4</accession>
<dbReference type="InterPro" id="IPR038765">
    <property type="entry name" value="Papain-like_cys_pep_sf"/>
</dbReference>
<dbReference type="Pfam" id="PF01841">
    <property type="entry name" value="Transglut_core"/>
    <property type="match status" value="1"/>
</dbReference>
<dbReference type="Gene3D" id="3.10.620.30">
    <property type="match status" value="1"/>
</dbReference>
<dbReference type="EMBL" id="JAIWIU010000004">
    <property type="protein sequence ID" value="MCA2014546.1"/>
    <property type="molecule type" value="Genomic_DNA"/>
</dbReference>
<dbReference type="RefSeq" id="WP_225249188.1">
    <property type="nucleotide sequence ID" value="NZ_JAIWIU010000004.1"/>
</dbReference>
<protein>
    <submittedName>
        <fullName evidence="2">Transglutaminase domain-containing protein</fullName>
    </submittedName>
</protein>
<organism evidence="2 3">
    <name type="scientific">Vibrio tritonius</name>
    <dbReference type="NCBI Taxonomy" id="1435069"/>
    <lineage>
        <taxon>Bacteria</taxon>
        <taxon>Pseudomonadati</taxon>
        <taxon>Pseudomonadota</taxon>
        <taxon>Gammaproteobacteria</taxon>
        <taxon>Vibrionales</taxon>
        <taxon>Vibrionaceae</taxon>
        <taxon>Vibrio</taxon>
    </lineage>
</organism>
<comment type="caution">
    <text evidence="2">The sequence shown here is derived from an EMBL/GenBank/DDBJ whole genome shotgun (WGS) entry which is preliminary data.</text>
</comment>
<evidence type="ECO:0000259" key="1">
    <source>
        <dbReference type="Pfam" id="PF01841"/>
    </source>
</evidence>
<gene>
    <name evidence="2" type="ORF">LDJ79_00390</name>
</gene>
<dbReference type="SUPFAM" id="SSF54001">
    <property type="entry name" value="Cysteine proteinases"/>
    <property type="match status" value="1"/>
</dbReference>
<evidence type="ECO:0000313" key="3">
    <source>
        <dbReference type="Proteomes" id="UP001199044"/>
    </source>
</evidence>
<feature type="domain" description="Transglutaminase-like" evidence="1">
    <location>
        <begin position="94"/>
        <end position="150"/>
    </location>
</feature>
<dbReference type="Proteomes" id="UP001199044">
    <property type="component" value="Unassembled WGS sequence"/>
</dbReference>